<protein>
    <submittedName>
        <fullName evidence="2">Uncharacterized protein</fullName>
    </submittedName>
</protein>
<evidence type="ECO:0000313" key="3">
    <source>
        <dbReference type="Proteomes" id="UP000299102"/>
    </source>
</evidence>
<feature type="compositionally biased region" description="Basic and acidic residues" evidence="1">
    <location>
        <begin position="59"/>
        <end position="69"/>
    </location>
</feature>
<keyword evidence="3" id="KW-1185">Reference proteome</keyword>
<dbReference type="Proteomes" id="UP000299102">
    <property type="component" value="Unassembled WGS sequence"/>
</dbReference>
<dbReference type="OrthoDB" id="7420194at2759"/>
<reference evidence="2 3" key="1">
    <citation type="journal article" date="2019" name="Commun. Biol.">
        <title>The bagworm genome reveals a unique fibroin gene that provides high tensile strength.</title>
        <authorList>
            <person name="Kono N."/>
            <person name="Nakamura H."/>
            <person name="Ohtoshi R."/>
            <person name="Tomita M."/>
            <person name="Numata K."/>
            <person name="Arakawa K."/>
        </authorList>
    </citation>
    <scope>NUCLEOTIDE SEQUENCE [LARGE SCALE GENOMIC DNA]</scope>
</reference>
<feature type="region of interest" description="Disordered" evidence="1">
    <location>
        <begin position="34"/>
        <end position="88"/>
    </location>
</feature>
<dbReference type="EMBL" id="BGZK01001344">
    <property type="protein sequence ID" value="GBP77744.1"/>
    <property type="molecule type" value="Genomic_DNA"/>
</dbReference>
<accession>A0A4C1YSC9</accession>
<dbReference type="AlphaFoldDB" id="A0A4C1YSC9"/>
<evidence type="ECO:0000313" key="2">
    <source>
        <dbReference type="EMBL" id="GBP77744.1"/>
    </source>
</evidence>
<proteinExistence type="predicted"/>
<evidence type="ECO:0000256" key="1">
    <source>
        <dbReference type="SAM" id="MobiDB-lite"/>
    </source>
</evidence>
<organism evidence="2 3">
    <name type="scientific">Eumeta variegata</name>
    <name type="common">Bagworm moth</name>
    <name type="synonym">Eumeta japonica</name>
    <dbReference type="NCBI Taxonomy" id="151549"/>
    <lineage>
        <taxon>Eukaryota</taxon>
        <taxon>Metazoa</taxon>
        <taxon>Ecdysozoa</taxon>
        <taxon>Arthropoda</taxon>
        <taxon>Hexapoda</taxon>
        <taxon>Insecta</taxon>
        <taxon>Pterygota</taxon>
        <taxon>Neoptera</taxon>
        <taxon>Endopterygota</taxon>
        <taxon>Lepidoptera</taxon>
        <taxon>Glossata</taxon>
        <taxon>Ditrysia</taxon>
        <taxon>Tineoidea</taxon>
        <taxon>Psychidae</taxon>
        <taxon>Oiketicinae</taxon>
        <taxon>Eumeta</taxon>
    </lineage>
</organism>
<comment type="caution">
    <text evidence="2">The sequence shown here is derived from an EMBL/GenBank/DDBJ whole genome shotgun (WGS) entry which is preliminary data.</text>
</comment>
<sequence length="179" mass="19394">MLVAVIFGEPRFGEGCDTPHYKYGCEVGTHPSIPGGTTKSLPTKSLPGAKSLQWASTSEAKKKEPKVPIDPKTVPTRAQKGKVDPPAPVTVKQIRDDYANAFSKFIALTSATLKGHKATATSGLVTLDEEQTERTERLMYITPSYYPIVITGQCTRVVLEERILKMAKSVTRSKASGDA</sequence>
<gene>
    <name evidence="2" type="ORF">EVAR_55409_1</name>
</gene>
<name>A0A4C1YSC9_EUMVA</name>